<evidence type="ECO:0000313" key="4">
    <source>
        <dbReference type="Proteomes" id="UP000640426"/>
    </source>
</evidence>
<dbReference type="InterPro" id="IPR000160">
    <property type="entry name" value="GGDEF_dom"/>
</dbReference>
<feature type="transmembrane region" description="Helical" evidence="1">
    <location>
        <begin position="62"/>
        <end position="83"/>
    </location>
</feature>
<dbReference type="Gene3D" id="3.30.70.270">
    <property type="match status" value="1"/>
</dbReference>
<dbReference type="SUPFAM" id="SSF55073">
    <property type="entry name" value="Nucleotide cyclase"/>
    <property type="match status" value="1"/>
</dbReference>
<comment type="caution">
    <text evidence="3">The sequence shown here is derived from an EMBL/GenBank/DDBJ whole genome shotgun (WGS) entry which is preliminary data.</text>
</comment>
<feature type="transmembrane region" description="Helical" evidence="1">
    <location>
        <begin position="20"/>
        <end position="41"/>
    </location>
</feature>
<dbReference type="Proteomes" id="UP000640426">
    <property type="component" value="Unassembled WGS sequence"/>
</dbReference>
<dbReference type="NCBIfam" id="TIGR00254">
    <property type="entry name" value="GGDEF"/>
    <property type="match status" value="1"/>
</dbReference>
<evidence type="ECO:0000313" key="3">
    <source>
        <dbReference type="EMBL" id="MBJ6123466.1"/>
    </source>
</evidence>
<keyword evidence="4" id="KW-1185">Reference proteome</keyword>
<keyword evidence="1" id="KW-1133">Transmembrane helix</keyword>
<dbReference type="SMART" id="SM00267">
    <property type="entry name" value="GGDEF"/>
    <property type="match status" value="1"/>
</dbReference>
<keyword evidence="1" id="KW-0472">Membrane</keyword>
<organism evidence="3 4">
    <name type="scientific">Sphingomonas mollis</name>
    <dbReference type="NCBI Taxonomy" id="2795726"/>
    <lineage>
        <taxon>Bacteria</taxon>
        <taxon>Pseudomonadati</taxon>
        <taxon>Pseudomonadota</taxon>
        <taxon>Alphaproteobacteria</taxon>
        <taxon>Sphingomonadales</taxon>
        <taxon>Sphingomonadaceae</taxon>
        <taxon>Sphingomonas</taxon>
    </lineage>
</organism>
<dbReference type="Pfam" id="PF00990">
    <property type="entry name" value="GGDEF"/>
    <property type="match status" value="1"/>
</dbReference>
<name>A0ABS0XTV5_9SPHN</name>
<gene>
    <name evidence="3" type="ORF">JAO74_16895</name>
</gene>
<dbReference type="InterPro" id="IPR043128">
    <property type="entry name" value="Rev_trsase/Diguanyl_cyclase"/>
</dbReference>
<dbReference type="PROSITE" id="PS50887">
    <property type="entry name" value="GGDEF"/>
    <property type="match status" value="1"/>
</dbReference>
<accession>A0ABS0XTV5</accession>
<dbReference type="InterPro" id="IPR052155">
    <property type="entry name" value="Biofilm_reg_signaling"/>
</dbReference>
<protein>
    <submittedName>
        <fullName evidence="3">GGDEF domain-containing protein</fullName>
    </submittedName>
</protein>
<dbReference type="CDD" id="cd01949">
    <property type="entry name" value="GGDEF"/>
    <property type="match status" value="1"/>
</dbReference>
<dbReference type="EMBL" id="JAELXS010000013">
    <property type="protein sequence ID" value="MBJ6123466.1"/>
    <property type="molecule type" value="Genomic_DNA"/>
</dbReference>
<dbReference type="PANTHER" id="PTHR44757">
    <property type="entry name" value="DIGUANYLATE CYCLASE DGCP"/>
    <property type="match status" value="1"/>
</dbReference>
<reference evidence="4" key="1">
    <citation type="submission" date="2020-12" db="EMBL/GenBank/DDBJ databases">
        <title>Hymenobacter sp.</title>
        <authorList>
            <person name="Kim M.K."/>
        </authorList>
    </citation>
    <scope>NUCLEOTIDE SEQUENCE [LARGE SCALE GENOMIC DNA]</scope>
    <source>
        <strain evidence="4">BT553</strain>
    </source>
</reference>
<evidence type="ECO:0000259" key="2">
    <source>
        <dbReference type="PROSITE" id="PS50887"/>
    </source>
</evidence>
<dbReference type="InterPro" id="IPR029787">
    <property type="entry name" value="Nucleotide_cyclase"/>
</dbReference>
<keyword evidence="1" id="KW-0812">Transmembrane</keyword>
<sequence>MTALFTLVGSLALMRSGDVLLQTLLVLGVTTSACRLWILFGGRRQFDAGSMTAAVARRFERLFAGFYIGFAAIVGMLAARVIALPLPSLDMPVGILVVGYAAGVAATTALRPHIAIPSLLLSVGPLAIAVMREPGLEHGVSAVCLIALLAGGLRSLSQRYQSQAAKTTARQAFGQLARHDHLTGLYNRLALTEAFGRLRQAGAATGFIAVHYIDLDDFKPVNDQLGHLAGDALLRAIADRLRSELPAGDITARIGGDEFVVIQTGVSSHADVGEKAINLEHMLARPFRVDSHPIAIGASVGSSGPARVDADLEWMMRRADEELRSRKAQRKSSDRYARLTSHDTLIRVI</sequence>
<dbReference type="PANTHER" id="PTHR44757:SF2">
    <property type="entry name" value="BIOFILM ARCHITECTURE MAINTENANCE PROTEIN MBAA"/>
    <property type="match status" value="1"/>
</dbReference>
<evidence type="ECO:0000256" key="1">
    <source>
        <dbReference type="SAM" id="Phobius"/>
    </source>
</evidence>
<proteinExistence type="predicted"/>
<feature type="domain" description="GGDEF" evidence="2">
    <location>
        <begin position="206"/>
        <end position="341"/>
    </location>
</feature>